<evidence type="ECO:0000256" key="5">
    <source>
        <dbReference type="ARBA" id="ARBA00023136"/>
    </source>
</evidence>
<keyword evidence="9" id="KW-1185">Reference proteome</keyword>
<gene>
    <name evidence="8" type="ORF">SAMN05216212_2685</name>
</gene>
<comment type="subcellular location">
    <subcellularLocation>
        <location evidence="1">Cell membrane</location>
        <topology evidence="1">Multi-pass membrane protein</topology>
    </subcellularLocation>
</comment>
<feature type="transmembrane region" description="Helical" evidence="6">
    <location>
        <begin position="310"/>
        <end position="332"/>
    </location>
</feature>
<dbReference type="InterPro" id="IPR020846">
    <property type="entry name" value="MFS_dom"/>
</dbReference>
<evidence type="ECO:0000256" key="6">
    <source>
        <dbReference type="SAM" id="Phobius"/>
    </source>
</evidence>
<dbReference type="Pfam" id="PF07690">
    <property type="entry name" value="MFS_1"/>
    <property type="match status" value="1"/>
</dbReference>
<dbReference type="Proteomes" id="UP000199305">
    <property type="component" value="Unassembled WGS sequence"/>
</dbReference>
<evidence type="ECO:0000256" key="2">
    <source>
        <dbReference type="ARBA" id="ARBA00022475"/>
    </source>
</evidence>
<feature type="transmembrane region" description="Helical" evidence="6">
    <location>
        <begin position="168"/>
        <end position="190"/>
    </location>
</feature>
<keyword evidence="2" id="KW-1003">Cell membrane</keyword>
<evidence type="ECO:0000313" key="8">
    <source>
        <dbReference type="EMBL" id="SDK57095.1"/>
    </source>
</evidence>
<accession>A0A1G9D0B0</accession>
<dbReference type="Gene3D" id="1.20.1250.20">
    <property type="entry name" value="MFS general substrate transporter like domains"/>
    <property type="match status" value="2"/>
</dbReference>
<feature type="transmembrane region" description="Helical" evidence="6">
    <location>
        <begin position="344"/>
        <end position="367"/>
    </location>
</feature>
<feature type="transmembrane region" description="Helical" evidence="6">
    <location>
        <begin position="221"/>
        <end position="241"/>
    </location>
</feature>
<reference evidence="9" key="1">
    <citation type="submission" date="2016-10" db="EMBL/GenBank/DDBJ databases">
        <authorList>
            <person name="Varghese N."/>
            <person name="Submissions S."/>
        </authorList>
    </citation>
    <scope>NUCLEOTIDE SEQUENCE [LARGE SCALE GENOMIC DNA]</scope>
    <source>
        <strain evidence="9">CGMCC 1.10658</strain>
    </source>
</reference>
<sequence>MSLLPPFMRERANLVFFALFAVAASGFGQTFFISVFGGALRAEFGLSNAWYGASYSAATLASAIALLACGSLADRWPLRRITALVVIMLALACLLMAGAQHPLMLLPAFFLLRFAGQGFMTHLGMTTAGRYFSGNRGKVIAVAALGFPLAEVLLPTGGAWLIETSGWRSAWLVASLVLVGLVLPGLLWLADTRSAEGSGEAATTGSGDDLTRAEVLREPGFYLLLPAALMTPMVVTAVLFHQGAIGEARGWSLGLLAAAFGGYAAGHLLMLFLAGSLVDRFGAQRSLPLALLPMLIGLLLLAWVERDWVPLAYLTLFGITQAGTGTAGGALWPERYGTRHLGAIRAVSQGAMVLSTAISPLLAGLLLDGGIGVHWLAGSMAAAVAGSALLALLARPMRRGGYEEGKEEA</sequence>
<keyword evidence="4 6" id="KW-1133">Transmembrane helix</keyword>
<evidence type="ECO:0000256" key="1">
    <source>
        <dbReference type="ARBA" id="ARBA00004651"/>
    </source>
</evidence>
<evidence type="ECO:0000256" key="4">
    <source>
        <dbReference type="ARBA" id="ARBA00022989"/>
    </source>
</evidence>
<dbReference type="PANTHER" id="PTHR43124">
    <property type="entry name" value="PURINE EFFLUX PUMP PBUE"/>
    <property type="match status" value="1"/>
</dbReference>
<keyword evidence="3 6" id="KW-0812">Transmembrane</keyword>
<dbReference type="InterPro" id="IPR036259">
    <property type="entry name" value="MFS_trans_sf"/>
</dbReference>
<dbReference type="PANTHER" id="PTHR43124:SF3">
    <property type="entry name" value="CHLORAMPHENICOL EFFLUX PUMP RV0191"/>
    <property type="match status" value="1"/>
</dbReference>
<feature type="transmembrane region" description="Helical" evidence="6">
    <location>
        <begin position="49"/>
        <end position="69"/>
    </location>
</feature>
<feature type="transmembrane region" description="Helical" evidence="6">
    <location>
        <begin position="81"/>
        <end position="99"/>
    </location>
</feature>
<feature type="transmembrane region" description="Helical" evidence="6">
    <location>
        <begin position="139"/>
        <end position="162"/>
    </location>
</feature>
<dbReference type="RefSeq" id="WP_091515089.1">
    <property type="nucleotide sequence ID" value="NZ_FNFH01000005.1"/>
</dbReference>
<dbReference type="AlphaFoldDB" id="A0A1G9D0B0"/>
<feature type="transmembrane region" description="Helical" evidence="6">
    <location>
        <begin position="253"/>
        <end position="274"/>
    </location>
</feature>
<organism evidence="8 9">
    <name type="scientific">Microbulbifer yueqingensis</name>
    <dbReference type="NCBI Taxonomy" id="658219"/>
    <lineage>
        <taxon>Bacteria</taxon>
        <taxon>Pseudomonadati</taxon>
        <taxon>Pseudomonadota</taxon>
        <taxon>Gammaproteobacteria</taxon>
        <taxon>Cellvibrionales</taxon>
        <taxon>Microbulbiferaceae</taxon>
        <taxon>Microbulbifer</taxon>
    </lineage>
</organism>
<keyword evidence="5 6" id="KW-0472">Membrane</keyword>
<feature type="transmembrane region" description="Helical" evidence="6">
    <location>
        <begin position="12"/>
        <end position="37"/>
    </location>
</feature>
<evidence type="ECO:0000313" key="9">
    <source>
        <dbReference type="Proteomes" id="UP000199305"/>
    </source>
</evidence>
<dbReference type="InterPro" id="IPR050189">
    <property type="entry name" value="MFS_Efflux_Transporters"/>
</dbReference>
<evidence type="ECO:0000259" key="7">
    <source>
        <dbReference type="PROSITE" id="PS50850"/>
    </source>
</evidence>
<feature type="transmembrane region" description="Helical" evidence="6">
    <location>
        <begin position="373"/>
        <end position="394"/>
    </location>
</feature>
<dbReference type="OrthoDB" id="1404228at2"/>
<dbReference type="InterPro" id="IPR011701">
    <property type="entry name" value="MFS"/>
</dbReference>
<dbReference type="GO" id="GO:0022857">
    <property type="term" value="F:transmembrane transporter activity"/>
    <property type="evidence" value="ECO:0007669"/>
    <property type="project" value="InterPro"/>
</dbReference>
<feature type="transmembrane region" description="Helical" evidence="6">
    <location>
        <begin position="286"/>
        <end position="304"/>
    </location>
</feature>
<name>A0A1G9D0B0_9GAMM</name>
<dbReference type="GO" id="GO:0005886">
    <property type="term" value="C:plasma membrane"/>
    <property type="evidence" value="ECO:0007669"/>
    <property type="project" value="UniProtKB-SubCell"/>
</dbReference>
<evidence type="ECO:0000256" key="3">
    <source>
        <dbReference type="ARBA" id="ARBA00022692"/>
    </source>
</evidence>
<dbReference type="PROSITE" id="PS50850">
    <property type="entry name" value="MFS"/>
    <property type="match status" value="1"/>
</dbReference>
<feature type="domain" description="Major facilitator superfamily (MFS) profile" evidence="7">
    <location>
        <begin position="14"/>
        <end position="399"/>
    </location>
</feature>
<dbReference type="SUPFAM" id="SSF103473">
    <property type="entry name" value="MFS general substrate transporter"/>
    <property type="match status" value="1"/>
</dbReference>
<dbReference type="EMBL" id="FNFH01000005">
    <property type="protein sequence ID" value="SDK57095.1"/>
    <property type="molecule type" value="Genomic_DNA"/>
</dbReference>
<protein>
    <submittedName>
        <fullName evidence="8">Predicted arabinose efflux permease, MFS family</fullName>
    </submittedName>
</protein>
<proteinExistence type="predicted"/>
<dbReference type="STRING" id="658219.SAMN05216212_2685"/>
<feature type="transmembrane region" description="Helical" evidence="6">
    <location>
        <begin position="105"/>
        <end position="127"/>
    </location>
</feature>